<feature type="domain" description="DUF4183" evidence="1">
    <location>
        <begin position="863"/>
        <end position="934"/>
    </location>
</feature>
<protein>
    <recommendedName>
        <fullName evidence="1">DUF4183 domain-containing protein</fullName>
    </recommendedName>
</protein>
<feature type="domain" description="DUF4183" evidence="1">
    <location>
        <begin position="960"/>
        <end position="1024"/>
    </location>
</feature>
<name>A0AAC9RRC2_9CLOT</name>
<dbReference type="AlphaFoldDB" id="A0AAC9RRC2"/>
<evidence type="ECO:0000313" key="5">
    <source>
        <dbReference type="Proteomes" id="UP000192478"/>
    </source>
</evidence>
<accession>A0AAC9RRC2</accession>
<evidence type="ECO:0000259" key="1">
    <source>
        <dbReference type="Pfam" id="PF13799"/>
    </source>
</evidence>
<reference evidence="3 5" key="2">
    <citation type="submission" date="2017-03" db="EMBL/GenBank/DDBJ databases">
        <title>Complete sequence of Clostridium formicaceticum DSM 92.</title>
        <authorList>
            <person name="Poehlein A."/>
            <person name="Karl M."/>
            <person name="Bengelsdorf F.R."/>
            <person name="Duerre P."/>
            <person name="Daniel R."/>
        </authorList>
    </citation>
    <scope>NUCLEOTIDE SEQUENCE [LARGE SCALE GENOMIC DNA]</scope>
    <source>
        <strain evidence="3 5">DSM 92</strain>
    </source>
</reference>
<dbReference type="Proteomes" id="UP000192478">
    <property type="component" value="Chromosome"/>
</dbReference>
<dbReference type="InterPro" id="IPR025237">
    <property type="entry name" value="DUF4183"/>
</dbReference>
<dbReference type="Proteomes" id="UP000177894">
    <property type="component" value="Chromosome"/>
</dbReference>
<dbReference type="KEGG" id="cfm:BJL90_21250"/>
<evidence type="ECO:0000313" key="3">
    <source>
        <dbReference type="EMBL" id="ARE88820.1"/>
    </source>
</evidence>
<evidence type="ECO:0000313" key="4">
    <source>
        <dbReference type="Proteomes" id="UP000177894"/>
    </source>
</evidence>
<dbReference type="Pfam" id="PF13799">
    <property type="entry name" value="DUF4183"/>
    <property type="match status" value="3"/>
</dbReference>
<gene>
    <name evidence="2" type="ORF">BJL90_21250</name>
    <name evidence="3" type="ORF">CLFO_32260</name>
</gene>
<dbReference type="EMBL" id="CP020559">
    <property type="protein sequence ID" value="ARE88820.1"/>
    <property type="molecule type" value="Genomic_DNA"/>
</dbReference>
<proteinExistence type="predicted"/>
<reference evidence="2 4" key="1">
    <citation type="submission" date="2016-10" db="EMBL/GenBank/DDBJ databases">
        <title>Complete Genome Sequence of Acetogen Clostridium formicoaceticum ATCC 27076.</title>
        <authorList>
            <person name="Bao T."/>
            <person name="Cheng C."/>
            <person name="Zhao J."/>
            <person name="Yang S.-T."/>
            <person name="Wang J."/>
            <person name="Wang M."/>
        </authorList>
    </citation>
    <scope>NUCLEOTIDE SEQUENCE [LARGE SCALE GENOMIC DNA]</scope>
    <source>
        <strain evidence="2 4">ATCC 27076</strain>
    </source>
</reference>
<evidence type="ECO:0000313" key="2">
    <source>
        <dbReference type="EMBL" id="AOY78165.1"/>
    </source>
</evidence>
<dbReference type="RefSeq" id="WP_070972842.1">
    <property type="nucleotide sequence ID" value="NZ_CP017603.1"/>
</dbReference>
<keyword evidence="4" id="KW-1185">Reference proteome</keyword>
<feature type="domain" description="DUF4183" evidence="1">
    <location>
        <begin position="35"/>
        <end position="100"/>
    </location>
</feature>
<sequence>MCKGKPSTVVSPLTNKMRPLKAEVYQYNALAGCGQRIYTNQDELTQYGNKGILHPHKVSYYNLFINGVLQPKTNYILKEGLLLLITKDLPLKGSPITIVFVTFKEEEVTKLNTAIVEGSVPSGPIFAGPVVDRDISLHGITQPIVSQLKLEKVMISGPTFIPTGHIATWKFTLIVTNTAPTPIRNIVVADTILLDTILSVTDFPLSKGTIMISNPIITWNVGMLDVGESAAASFEVKGYFKADGTRFINYALATGDRTSGPVKSAIVSSETLQVVKGLDITKTITSGPLEVHVGKPNTWRVEIKVANFNDATVSSLLMTDTLFIENIEHVKIVSISQGSTALAGNKILWNITALEMLETAVLVVDIVGAFTMDGYRNLDSATVVGNIASDEVFAGPSKDMEIVVSPIEKLLETQLLLEKFVADEPLVAFLGKPRRWYFVLKISNLTKDVLENILITDYILLDKFDEIRTLFVSSGDTVVSHNAILWNIEELSSGETLTAVFETKGLFNATGLRSLNRAIASAFNRNSATCTMSPIVSGPSIQVLDFIHDLKSTCILADKVYAQCQQRNCFENITMDIGDNSFKNIVFHSGFIVENTLNITNLKDRPNFKRIQFLIRIPFEITTRNGNSIEGHLPDTSKDIILFMPEARDEFSFNITIETNTQLLTEALVVNNQLTFTAGTFMLIKAVGRVQLFIPTFEYCPEPLPCEEFNKNLICDIFQMKDFPDFFPQQNKSDLYKKATKTYINKQCPPIFGNLVINKYIVSGPLQVNANLPSTWCVEIRVSNDGYGPVSHVIMIDTLLLDHIVAINILSLTGGSLSQEKNRIVWDIGTLNSDATAVLVAEITGFFDDKNQKMVNVKNYQYNTLSNGVKRGFTNNDALKAYGGKGIPDPKEVSYLNLFINGVLQPPTNYIVKKGLLLLTTVDIPLKGVPIILQTFIIKNMAHQLLKAKTYQYNALASGKKVYTNQDELTMYGNQGIFAPQWASYQNLFINGVIQPKNNYIVEKDLLTLTTKDLPLDRSPISLQSITLFL</sequence>
<dbReference type="EMBL" id="CP017603">
    <property type="protein sequence ID" value="AOY78165.1"/>
    <property type="molecule type" value="Genomic_DNA"/>
</dbReference>
<organism evidence="3 5">
    <name type="scientific">Clostridium formicaceticum</name>
    <dbReference type="NCBI Taxonomy" id="1497"/>
    <lineage>
        <taxon>Bacteria</taxon>
        <taxon>Bacillati</taxon>
        <taxon>Bacillota</taxon>
        <taxon>Clostridia</taxon>
        <taxon>Eubacteriales</taxon>
        <taxon>Clostridiaceae</taxon>
        <taxon>Clostridium</taxon>
    </lineage>
</organism>